<sequence>MIKTLTKKMITFAQQNKPPNYTDGDGKFYLVRCFNHPYPYNKKGMENYLPAVASGECAWCGWPEKKTKITIEQYNAKMGKILKRLKNSPTHEILTAMLDFASSVELPKPDEKKGK</sequence>
<protein>
    <submittedName>
        <fullName evidence="1">Uncharacterized protein</fullName>
    </submittedName>
</protein>
<accession>A0A6M3XSD8</accession>
<reference evidence="1" key="1">
    <citation type="submission" date="2020-03" db="EMBL/GenBank/DDBJ databases">
        <title>The deep terrestrial virosphere.</title>
        <authorList>
            <person name="Holmfeldt K."/>
            <person name="Nilsson E."/>
            <person name="Simone D."/>
            <person name="Lopez-Fernandez M."/>
            <person name="Wu X."/>
            <person name="de Brujin I."/>
            <person name="Lundin D."/>
            <person name="Andersson A."/>
            <person name="Bertilsson S."/>
            <person name="Dopson M."/>
        </authorList>
    </citation>
    <scope>NUCLEOTIDE SEQUENCE</scope>
    <source>
        <strain evidence="1">TM448B01645</strain>
    </source>
</reference>
<name>A0A6M3XSD8_9ZZZZ</name>
<dbReference type="EMBL" id="MT144802">
    <property type="protein sequence ID" value="QJH99673.1"/>
    <property type="molecule type" value="Genomic_DNA"/>
</dbReference>
<evidence type="ECO:0000313" key="1">
    <source>
        <dbReference type="EMBL" id="QJH99673.1"/>
    </source>
</evidence>
<gene>
    <name evidence="1" type="ORF">TM448B01645_0008</name>
</gene>
<organism evidence="1">
    <name type="scientific">viral metagenome</name>
    <dbReference type="NCBI Taxonomy" id="1070528"/>
    <lineage>
        <taxon>unclassified sequences</taxon>
        <taxon>metagenomes</taxon>
        <taxon>organismal metagenomes</taxon>
    </lineage>
</organism>
<dbReference type="AlphaFoldDB" id="A0A6M3XSD8"/>
<proteinExistence type="predicted"/>